<dbReference type="OMA" id="WAVWFSK"/>
<reference evidence="8" key="2">
    <citation type="submission" date="2025-08" db="UniProtKB">
        <authorList>
            <consortium name="Ensembl"/>
        </authorList>
    </citation>
    <scope>IDENTIFICATION</scope>
</reference>
<accession>A0A087YRW6</accession>
<dbReference type="InterPro" id="IPR013083">
    <property type="entry name" value="Znf_RING/FYVE/PHD"/>
</dbReference>
<evidence type="ECO:0000259" key="7">
    <source>
        <dbReference type="PROSITE" id="PS50188"/>
    </source>
</evidence>
<dbReference type="GeneID" id="103143258"/>
<dbReference type="InterPro" id="IPR013320">
    <property type="entry name" value="ConA-like_dom_sf"/>
</dbReference>
<dbReference type="GO" id="GO:0008270">
    <property type="term" value="F:zinc ion binding"/>
    <property type="evidence" value="ECO:0007669"/>
    <property type="project" value="UniProtKB-KW"/>
</dbReference>
<feature type="domain" description="B box-type" evidence="6">
    <location>
        <begin position="75"/>
        <end position="116"/>
    </location>
</feature>
<dbReference type="PROSITE" id="PS00518">
    <property type="entry name" value="ZF_RING_1"/>
    <property type="match status" value="1"/>
</dbReference>
<dbReference type="PROSITE" id="PS50188">
    <property type="entry name" value="B302_SPRY"/>
    <property type="match status" value="1"/>
</dbReference>
<evidence type="ECO:0000256" key="3">
    <source>
        <dbReference type="ARBA" id="ARBA00022833"/>
    </source>
</evidence>
<organism evidence="8 9">
    <name type="scientific">Poecilia formosa</name>
    <name type="common">Amazon molly</name>
    <name type="synonym">Limia formosa</name>
    <dbReference type="NCBI Taxonomy" id="48698"/>
    <lineage>
        <taxon>Eukaryota</taxon>
        <taxon>Metazoa</taxon>
        <taxon>Chordata</taxon>
        <taxon>Craniata</taxon>
        <taxon>Vertebrata</taxon>
        <taxon>Euteleostomi</taxon>
        <taxon>Actinopterygii</taxon>
        <taxon>Neopterygii</taxon>
        <taxon>Teleostei</taxon>
        <taxon>Neoteleostei</taxon>
        <taxon>Acanthomorphata</taxon>
        <taxon>Ovalentaria</taxon>
        <taxon>Atherinomorphae</taxon>
        <taxon>Cyprinodontiformes</taxon>
        <taxon>Poeciliidae</taxon>
        <taxon>Poeciliinae</taxon>
        <taxon>Poecilia</taxon>
    </lineage>
</organism>
<dbReference type="KEGG" id="pfor:103143258"/>
<evidence type="ECO:0000259" key="6">
    <source>
        <dbReference type="PROSITE" id="PS50119"/>
    </source>
</evidence>
<dbReference type="InterPro" id="IPR017907">
    <property type="entry name" value="Znf_RING_CS"/>
</dbReference>
<dbReference type="Pfam" id="PF13445">
    <property type="entry name" value="zf-RING_UBOX"/>
    <property type="match status" value="1"/>
</dbReference>
<dbReference type="InterPro" id="IPR043136">
    <property type="entry name" value="B30.2/SPRY_sf"/>
</dbReference>
<evidence type="ECO:0000259" key="5">
    <source>
        <dbReference type="PROSITE" id="PS50089"/>
    </source>
</evidence>
<dbReference type="PANTHER" id="PTHR24103">
    <property type="entry name" value="E3 UBIQUITIN-PROTEIN LIGASE TRIM"/>
    <property type="match status" value="1"/>
</dbReference>
<dbReference type="Gene3D" id="2.60.120.920">
    <property type="match status" value="1"/>
</dbReference>
<protein>
    <submittedName>
        <fullName evidence="8">Tripartite motif-containing protein 35-like</fullName>
    </submittedName>
</protein>
<evidence type="ECO:0000256" key="2">
    <source>
        <dbReference type="ARBA" id="ARBA00022771"/>
    </source>
</evidence>
<dbReference type="Gene3D" id="3.30.160.60">
    <property type="entry name" value="Classic Zinc Finger"/>
    <property type="match status" value="1"/>
</dbReference>
<evidence type="ECO:0000256" key="4">
    <source>
        <dbReference type="PROSITE-ProRule" id="PRU00024"/>
    </source>
</evidence>
<dbReference type="Ensembl" id="ENSPFOT00000020795.1">
    <property type="protein sequence ID" value="ENSPFOP00000020769.1"/>
    <property type="gene ID" value="ENSPFOG00000020645.1"/>
</dbReference>
<dbReference type="SMART" id="SM00184">
    <property type="entry name" value="RING"/>
    <property type="match status" value="1"/>
</dbReference>
<dbReference type="Gene3D" id="3.30.40.10">
    <property type="entry name" value="Zinc/RING finger domain, C3HC4 (zinc finger)"/>
    <property type="match status" value="1"/>
</dbReference>
<dbReference type="RefSeq" id="XP_007559781.1">
    <property type="nucleotide sequence ID" value="XM_007559719.2"/>
</dbReference>
<dbReference type="OrthoDB" id="6105938at2759"/>
<dbReference type="InterPro" id="IPR001870">
    <property type="entry name" value="B30.2/SPRY"/>
</dbReference>
<dbReference type="InterPro" id="IPR003879">
    <property type="entry name" value="Butyrophylin_SPRY"/>
</dbReference>
<dbReference type="Pfam" id="PF00643">
    <property type="entry name" value="zf-B_box"/>
    <property type="match status" value="1"/>
</dbReference>
<dbReference type="PROSITE" id="PS50089">
    <property type="entry name" value="ZF_RING_2"/>
    <property type="match status" value="1"/>
</dbReference>
<dbReference type="Pfam" id="PF13765">
    <property type="entry name" value="PRY"/>
    <property type="match status" value="1"/>
</dbReference>
<dbReference type="eggNOG" id="KOG2177">
    <property type="taxonomic scope" value="Eukaryota"/>
</dbReference>
<feature type="domain" description="RING-type" evidence="5">
    <location>
        <begin position="11"/>
        <end position="51"/>
    </location>
</feature>
<dbReference type="InterPro" id="IPR003877">
    <property type="entry name" value="SPRY_dom"/>
</dbReference>
<dbReference type="InterPro" id="IPR000315">
    <property type="entry name" value="Znf_B-box"/>
</dbReference>
<reference evidence="8" key="3">
    <citation type="submission" date="2025-09" db="UniProtKB">
        <authorList>
            <consortium name="Ensembl"/>
        </authorList>
    </citation>
    <scope>IDENTIFICATION</scope>
</reference>
<name>A0A087YRW6_POEFO</name>
<keyword evidence="3" id="KW-0862">Zinc</keyword>
<sequence length="464" mass="52449">MASNLEEELSCPVCRDIFRDPVLLSCSHSFCRACLSRWWTQKQIRKCPVCNCDSDRKEPTCNLVLKNTCEAFLLEREDVCQLHSEKLKLFCLDHQQPVCLICRDSKQHSGHVFRPAAEVAQDRREALRKSIMPLQEKLKLFTKVKEDLDLTAQHIHSQARLTEARIRKEFRMLQRVLRDEEEVRVAAVKEEEEQKSLKVNEKIKVLDGVMAALYDTIKSAERTLRCKDAAFLQSSSSSSAAGTEQQRPLPELPQPAAGALIDVAKHLGNLRFNTWKKVKQVVSRTPVILDPNTAGPGLFICEDLAAVRRGSRQKLPGNPERFESEGIISASRGFTAGVHFWTVEVADCSSWFVGVAEESFKRKKPIQFKSGLWAVCFSKEKYSYFSPGAPASFHVTGKLQAIRIHLDLERGKLSFTDPKTLKHICTFSHSWSEKMFPIFYVGGVKPMKILPSEGGGPDDEDSKE</sequence>
<keyword evidence="2 4" id="KW-0863">Zinc-finger</keyword>
<dbReference type="PROSITE" id="PS50119">
    <property type="entry name" value="ZF_BBOX"/>
    <property type="match status" value="1"/>
</dbReference>
<evidence type="ECO:0000313" key="8">
    <source>
        <dbReference type="Ensembl" id="ENSPFOP00000020769.1"/>
    </source>
</evidence>
<dbReference type="SUPFAM" id="SSF57845">
    <property type="entry name" value="B-box zinc-binding domain"/>
    <property type="match status" value="1"/>
</dbReference>
<dbReference type="Pfam" id="PF00622">
    <property type="entry name" value="SPRY"/>
    <property type="match status" value="1"/>
</dbReference>
<reference evidence="9" key="1">
    <citation type="submission" date="2013-10" db="EMBL/GenBank/DDBJ databases">
        <authorList>
            <person name="Schartl M."/>
            <person name="Warren W."/>
        </authorList>
    </citation>
    <scope>NUCLEOTIDE SEQUENCE [LARGE SCALE GENOMIC DNA]</scope>
    <source>
        <strain evidence="9">female</strain>
    </source>
</reference>
<feature type="domain" description="B30.2/SPRY" evidence="7">
    <location>
        <begin position="267"/>
        <end position="458"/>
    </location>
</feature>
<dbReference type="InterPro" id="IPR001841">
    <property type="entry name" value="Znf_RING"/>
</dbReference>
<dbReference type="SUPFAM" id="SSF57850">
    <property type="entry name" value="RING/U-box"/>
    <property type="match status" value="1"/>
</dbReference>
<dbReference type="SMART" id="SM00589">
    <property type="entry name" value="PRY"/>
    <property type="match status" value="1"/>
</dbReference>
<dbReference type="InterPro" id="IPR027370">
    <property type="entry name" value="Znf-RING_euk"/>
</dbReference>
<dbReference type="InterPro" id="IPR050143">
    <property type="entry name" value="TRIM/RBCC"/>
</dbReference>
<dbReference type="InterPro" id="IPR006574">
    <property type="entry name" value="PRY"/>
</dbReference>
<evidence type="ECO:0000313" key="9">
    <source>
        <dbReference type="Proteomes" id="UP000028760"/>
    </source>
</evidence>
<dbReference type="EMBL" id="AYCK01007929">
    <property type="status" value="NOT_ANNOTATED_CDS"/>
    <property type="molecule type" value="Genomic_DNA"/>
</dbReference>
<dbReference type="PRINTS" id="PR01407">
    <property type="entry name" value="BUTYPHLNCDUF"/>
</dbReference>
<dbReference type="AlphaFoldDB" id="A0A087YRW6"/>
<evidence type="ECO:0000256" key="1">
    <source>
        <dbReference type="ARBA" id="ARBA00022723"/>
    </source>
</evidence>
<proteinExistence type="predicted"/>
<dbReference type="STRING" id="48698.ENSPFOP00000020769"/>
<keyword evidence="9" id="KW-1185">Reference proteome</keyword>
<dbReference type="SUPFAM" id="SSF49899">
    <property type="entry name" value="Concanavalin A-like lectins/glucanases"/>
    <property type="match status" value="1"/>
</dbReference>
<keyword evidence="1" id="KW-0479">Metal-binding</keyword>
<dbReference type="SMART" id="SM00336">
    <property type="entry name" value="BBOX"/>
    <property type="match status" value="1"/>
</dbReference>
<dbReference type="Proteomes" id="UP000028760">
    <property type="component" value="Unassembled WGS sequence"/>
</dbReference>
<dbReference type="GeneTree" id="ENSGT00970000193381"/>